<sequence length="67" mass="7180">MLPKIFVSISLKKSKNALSTYTMGGLSTATSGIMTDLKQKLKNAKLKKQNLTAATAPLLAQINKVIC</sequence>
<organism evidence="1 2">
    <name type="scientific">Rozella allomycis (strain CSF55)</name>
    <dbReference type="NCBI Taxonomy" id="988480"/>
    <lineage>
        <taxon>Eukaryota</taxon>
        <taxon>Fungi</taxon>
        <taxon>Fungi incertae sedis</taxon>
        <taxon>Cryptomycota</taxon>
        <taxon>Cryptomycota incertae sedis</taxon>
        <taxon>Rozella</taxon>
    </lineage>
</organism>
<dbReference type="HOGENOM" id="CLU_2813852_0_0_1"/>
<accession>A0A075AW43</accession>
<evidence type="ECO:0000313" key="1">
    <source>
        <dbReference type="EMBL" id="EPZ32749.1"/>
    </source>
</evidence>
<dbReference type="EMBL" id="KE561117">
    <property type="protein sequence ID" value="EPZ32749.1"/>
    <property type="molecule type" value="Genomic_DNA"/>
</dbReference>
<name>A0A075AW43_ROZAC</name>
<reference evidence="1 2" key="1">
    <citation type="journal article" date="2013" name="Curr. Biol.">
        <title>Shared signatures of parasitism and phylogenomics unite Cryptomycota and microsporidia.</title>
        <authorList>
            <person name="James T.Y."/>
            <person name="Pelin A."/>
            <person name="Bonen L."/>
            <person name="Ahrendt S."/>
            <person name="Sain D."/>
            <person name="Corradi N."/>
            <person name="Stajich J.E."/>
        </authorList>
    </citation>
    <scope>NUCLEOTIDE SEQUENCE [LARGE SCALE GENOMIC DNA]</scope>
    <source>
        <strain evidence="1 2">CSF55</strain>
    </source>
</reference>
<dbReference type="AlphaFoldDB" id="A0A075AW43"/>
<proteinExistence type="predicted"/>
<dbReference type="Proteomes" id="UP000030755">
    <property type="component" value="Unassembled WGS sequence"/>
</dbReference>
<evidence type="ECO:0000313" key="2">
    <source>
        <dbReference type="Proteomes" id="UP000030755"/>
    </source>
</evidence>
<keyword evidence="2" id="KW-1185">Reference proteome</keyword>
<gene>
    <name evidence="1" type="ORF">O9G_000824</name>
</gene>
<protein>
    <submittedName>
        <fullName evidence="1">Uncharacterized protein</fullName>
    </submittedName>
</protein>